<gene>
    <name evidence="4" type="ORF">CARUB_v10004213mg</name>
</gene>
<accession>R0F3X9</accession>
<dbReference type="PANTHER" id="PTHR31071">
    <property type="entry name" value="GB|AAF24581.1"/>
    <property type="match status" value="1"/>
</dbReference>
<feature type="compositionally biased region" description="Basic and acidic residues" evidence="2">
    <location>
        <begin position="515"/>
        <end position="526"/>
    </location>
</feature>
<evidence type="ECO:0000313" key="4">
    <source>
        <dbReference type="EMBL" id="EOA16081.1"/>
    </source>
</evidence>
<dbReference type="EMBL" id="KB870811">
    <property type="protein sequence ID" value="EOA16081.1"/>
    <property type="molecule type" value="Genomic_DNA"/>
</dbReference>
<evidence type="ECO:0000256" key="2">
    <source>
        <dbReference type="SAM" id="MobiDB-lite"/>
    </source>
</evidence>
<dbReference type="eggNOG" id="ENOG502QSIG">
    <property type="taxonomic scope" value="Eukaryota"/>
</dbReference>
<dbReference type="STRING" id="81985.R0F3X9"/>
<feature type="domain" description="Glyoxalase/fosfomycin resistance/dioxygenase" evidence="3">
    <location>
        <begin position="646"/>
        <end position="748"/>
    </location>
</feature>
<dbReference type="Pfam" id="PF00903">
    <property type="entry name" value="Glyoxalase"/>
    <property type="match status" value="1"/>
</dbReference>
<proteinExistence type="predicted"/>
<evidence type="ECO:0000259" key="3">
    <source>
        <dbReference type="Pfam" id="PF00903"/>
    </source>
</evidence>
<organism evidence="4 5">
    <name type="scientific">Capsella rubella</name>
    <dbReference type="NCBI Taxonomy" id="81985"/>
    <lineage>
        <taxon>Eukaryota</taxon>
        <taxon>Viridiplantae</taxon>
        <taxon>Streptophyta</taxon>
        <taxon>Embryophyta</taxon>
        <taxon>Tracheophyta</taxon>
        <taxon>Spermatophyta</taxon>
        <taxon>Magnoliopsida</taxon>
        <taxon>eudicotyledons</taxon>
        <taxon>Gunneridae</taxon>
        <taxon>Pentapetalae</taxon>
        <taxon>rosids</taxon>
        <taxon>malvids</taxon>
        <taxon>Brassicales</taxon>
        <taxon>Brassicaceae</taxon>
        <taxon>Camelineae</taxon>
        <taxon>Capsella</taxon>
    </lineage>
</organism>
<dbReference type="AlphaFoldDB" id="R0F3X9"/>
<feature type="coiled-coil region" evidence="1">
    <location>
        <begin position="254"/>
        <end position="295"/>
    </location>
</feature>
<dbReference type="Proteomes" id="UP000029121">
    <property type="component" value="Unassembled WGS sequence"/>
</dbReference>
<evidence type="ECO:0000256" key="1">
    <source>
        <dbReference type="SAM" id="Coils"/>
    </source>
</evidence>
<keyword evidence="1" id="KW-0175">Coiled coil</keyword>
<dbReference type="InterPro" id="IPR029068">
    <property type="entry name" value="Glyas_Bleomycin-R_OHBP_Dase"/>
</dbReference>
<evidence type="ECO:0000313" key="5">
    <source>
        <dbReference type="Proteomes" id="UP000029121"/>
    </source>
</evidence>
<feature type="region of interest" description="Disordered" evidence="2">
    <location>
        <begin position="508"/>
        <end position="535"/>
    </location>
</feature>
<keyword evidence="5" id="KW-1185">Reference proteome</keyword>
<dbReference type="InterPro" id="IPR004360">
    <property type="entry name" value="Glyas_Fos-R_dOase_dom"/>
</dbReference>
<protein>
    <recommendedName>
        <fullName evidence="3">Glyoxalase/fosfomycin resistance/dioxygenase domain-containing protein</fullName>
    </recommendedName>
</protein>
<reference evidence="5" key="1">
    <citation type="journal article" date="2013" name="Nat. Genet.">
        <title>The Capsella rubella genome and the genomic consequences of rapid mating system evolution.</title>
        <authorList>
            <person name="Slotte T."/>
            <person name="Hazzouri K.M."/>
            <person name="Agren J.A."/>
            <person name="Koenig D."/>
            <person name="Maumus F."/>
            <person name="Guo Y.L."/>
            <person name="Steige K."/>
            <person name="Platts A.E."/>
            <person name="Escobar J.S."/>
            <person name="Newman L.K."/>
            <person name="Wang W."/>
            <person name="Mandakova T."/>
            <person name="Vello E."/>
            <person name="Smith L.M."/>
            <person name="Henz S.R."/>
            <person name="Steffen J."/>
            <person name="Takuno S."/>
            <person name="Brandvain Y."/>
            <person name="Coop G."/>
            <person name="Andolfatto P."/>
            <person name="Hu T.T."/>
            <person name="Blanchette M."/>
            <person name="Clark R.M."/>
            <person name="Quesneville H."/>
            <person name="Nordborg M."/>
            <person name="Gaut B.S."/>
            <person name="Lysak M.A."/>
            <person name="Jenkins J."/>
            <person name="Grimwood J."/>
            <person name="Chapman J."/>
            <person name="Prochnik S."/>
            <person name="Shu S."/>
            <person name="Rokhsar D."/>
            <person name="Schmutz J."/>
            <person name="Weigel D."/>
            <person name="Wright S.I."/>
        </authorList>
    </citation>
    <scope>NUCLEOTIDE SEQUENCE [LARGE SCALE GENOMIC DNA]</scope>
    <source>
        <strain evidence="5">cv. Monte Gargano</strain>
    </source>
</reference>
<sequence length="754" mass="85337">MESKVRGVGVVEEEAERQKVERLVKKLKNHKTRINPSSTPVRVSFLLPKSTLVSSRKLAAAFWEFHHYQYHSASSSSSAKRMHRGANGFAGGTSNRRQRHGKAVVKENGLDFSQFLRDPSPDHQPGSAGSLRRQIGQMLIKHHQSIERNNHALQPVSPASYGSSLEVTTYNKAVTPSSSMEFRGRQSREPHYNLKTSTELLKVLNRIWSLEEQHASNISLIKALKTELAHSRVRIKELLRYQQADRHELDGVVKQLAEEKLLRKNKEVERMSSAVQSARKELEDERKLRKRSESLHRKLARELSEVKSSLSNCVKELERGAKSNKMMELLCDEFAKGIKNYEEEIHGLNKKNLDKDWAGRAGGDPLVLHIAESWLDERTQMKLEGGDTLNGNNRSVLDKLEVEIERFLQEKRNEIPRIRRNSLESVPFNTLSAPPRDADCEEDSAGSDSNCFELKKPTVSYGEEIKKPNQLNKESLIDEKSKGKIGSPSTSSFQVNFEDQMAWAISSNGKKKTTRAIENKEEDNVKPENSNNIKKPEDEIDQCATTNKNDVMGEMIRTHRRLLSETREIDEASCNFPSSRRQASPIRQWISRTVTPDLLGSSEIAIAHGVKDNTLKTKLAKSSKSRHRRLRREREGEMATASFRWILQLHRDVPKAARFYAQGLDFSVNIVTLRWAELDSGPLKLALMQSPSDHIAEKGYSSLLSFTVTDINTTVNKLMALGAELDGTIKYEIHGKVAAMRCPDGYMLGLYEAA</sequence>
<dbReference type="SUPFAM" id="SSF54593">
    <property type="entry name" value="Glyoxalase/Bleomycin resistance protein/Dihydroxybiphenyl dioxygenase"/>
    <property type="match status" value="1"/>
</dbReference>
<name>R0F3X9_9BRAS</name>
<dbReference type="Gene3D" id="3.10.180.10">
    <property type="entry name" value="2,3-Dihydroxybiphenyl 1,2-Dioxygenase, domain 1"/>
    <property type="match status" value="1"/>
</dbReference>
<feature type="region of interest" description="Disordered" evidence="2">
    <location>
        <begin position="79"/>
        <end position="98"/>
    </location>
</feature>
<dbReference type="PANTHER" id="PTHR31071:SF59">
    <property type="entry name" value="INTRACELLULAR PROTEIN TRANSPORTER USO1-LIKE PROTEIN"/>
    <property type="match status" value="1"/>
</dbReference>
<dbReference type="InterPro" id="IPR043424">
    <property type="entry name" value="BLT-like"/>
</dbReference>